<accession>A0ACB6F5Z6</accession>
<name>A0ACB6F5Z6_9PLEO</name>
<evidence type="ECO:0000313" key="2">
    <source>
        <dbReference type="Proteomes" id="UP000293547"/>
    </source>
</evidence>
<proteinExistence type="predicted"/>
<evidence type="ECO:0000313" key="1">
    <source>
        <dbReference type="EMBL" id="KAB2099713.1"/>
    </source>
</evidence>
<reference evidence="1 2" key="1">
    <citation type="journal article" date="2019" name="bioRxiv">
        <title>Genomics, evolutionary history and diagnostics of the Alternaria alternata species group including apple and Asian pear pathotypes.</title>
        <authorList>
            <person name="Armitage A.D."/>
            <person name="Cockerton H.M."/>
            <person name="Sreenivasaprasad S."/>
            <person name="Woodhall J.W."/>
            <person name="Lane C.R."/>
            <person name="Harrison R.J."/>
            <person name="Clarkson J.P."/>
        </authorList>
    </citation>
    <scope>NUCLEOTIDE SEQUENCE [LARGE SCALE GENOMIC DNA]</scope>
    <source>
        <strain evidence="1 2">FERA 650</strain>
    </source>
</reference>
<sequence>MNSRWSKELNVVANGKKTDGKDLAAADDSGHLDRITWLMSAVITAIDLCLTTRDVEEVVVDTFIKILRPEESTAQHNDFRHALKTQVGANIQAWRSVGVVRDLVQTENRAFNGIVKEILDIQAEDVAIPQMNPSEKRELTSFLVWLMADTTGQIRFETPSVLVYAVAGAISTAGICLNCTGAPMSEAEPTIRYVGDGESILQPESSQSNAIFVPPQQNCFPMGKPDAMIEALPVDRSVKQKMKTWWPRGADAAKAVKLCVFNEYISPGKDLGLLYRIGSFDKLTSAFDGNVMRLASKHFPVDSEQLLGTLEDFLQEIPDDILNWLVGYSEGYRHGNLEISNLNRSLTPQEEDAFSTLQALVFGYYYALFEPWVCLDFCQPNTYFRGFWGFRDESLFRWCNHFAKECRRNAGTPSSGVSRSEVLSMLSVMFAGNQTYANQRPAEHGVFNWTRANIIAIVSNISIFSASLVQPCDTADSVGRFVITVLPVLNLLTTQHGELYAADVRSSMTFHPPNPQHVVRYTAFEKPTKKWNVLPRIVADENGTFNSVMMIARCGGRLVGTFSPLLADEAIVKALSCPQTECKTRKETDSESAIDILKVTEDHFISESVCSADGTMLVVVQSHGSPEMRYAAAGLYESCNRFLAPESVACLTTIRHSGKSCSRSVVIL</sequence>
<dbReference type="Proteomes" id="UP000293547">
    <property type="component" value="Unassembled WGS sequence"/>
</dbReference>
<keyword evidence="2" id="KW-1185">Reference proteome</keyword>
<gene>
    <name evidence="1" type="ORF">AG0111_0g12042</name>
</gene>
<protein>
    <submittedName>
        <fullName evidence="1">Uncharacterized protein</fullName>
    </submittedName>
</protein>
<organism evidence="1 2">
    <name type="scientific">Alternaria gaisen</name>
    <dbReference type="NCBI Taxonomy" id="167740"/>
    <lineage>
        <taxon>Eukaryota</taxon>
        <taxon>Fungi</taxon>
        <taxon>Dikarya</taxon>
        <taxon>Ascomycota</taxon>
        <taxon>Pezizomycotina</taxon>
        <taxon>Dothideomycetes</taxon>
        <taxon>Pleosporomycetidae</taxon>
        <taxon>Pleosporales</taxon>
        <taxon>Pleosporineae</taxon>
        <taxon>Pleosporaceae</taxon>
        <taxon>Alternaria</taxon>
        <taxon>Alternaria sect. Alternaria</taxon>
    </lineage>
</organism>
<dbReference type="EMBL" id="PDWZ02000016">
    <property type="protein sequence ID" value="KAB2099713.1"/>
    <property type="molecule type" value="Genomic_DNA"/>
</dbReference>
<comment type="caution">
    <text evidence="1">The sequence shown here is derived from an EMBL/GenBank/DDBJ whole genome shotgun (WGS) entry which is preliminary data.</text>
</comment>